<dbReference type="NCBIfam" id="TIGR03349">
    <property type="entry name" value="IV_VI_DotU"/>
    <property type="match status" value="1"/>
</dbReference>
<feature type="region of interest" description="Disordered" evidence="1">
    <location>
        <begin position="277"/>
        <end position="312"/>
    </location>
</feature>
<name>A0A069PR74_9BURK</name>
<evidence type="ECO:0000259" key="3">
    <source>
        <dbReference type="Pfam" id="PF09850"/>
    </source>
</evidence>
<keyword evidence="2" id="KW-0472">Membrane</keyword>
<evidence type="ECO:0000313" key="5">
    <source>
        <dbReference type="Proteomes" id="UP000027466"/>
    </source>
</evidence>
<dbReference type="InterPro" id="IPR038522">
    <property type="entry name" value="T4/T6SS_DotU_sf"/>
</dbReference>
<evidence type="ECO:0000256" key="1">
    <source>
        <dbReference type="SAM" id="MobiDB-lite"/>
    </source>
</evidence>
<comment type="caution">
    <text evidence="4">The sequence shown here is derived from an EMBL/GenBank/DDBJ whole genome shotgun (WGS) entry which is preliminary data.</text>
</comment>
<dbReference type="PANTHER" id="PTHR38033">
    <property type="entry name" value="MEMBRANE PROTEIN-RELATED"/>
    <property type="match status" value="1"/>
</dbReference>
<dbReference type="PANTHER" id="PTHR38033:SF1">
    <property type="entry name" value="DOTU FAMILY TYPE IV_VI SECRETION SYSTEM PROTEIN"/>
    <property type="match status" value="1"/>
</dbReference>
<feature type="compositionally biased region" description="Low complexity" evidence="1">
    <location>
        <begin position="287"/>
        <end position="296"/>
    </location>
</feature>
<proteinExistence type="predicted"/>
<sequence length="329" mass="34648">MSDYSTLPGDERTPLMRAFVGAFEHATNARAALERAARETLDTAAQVDAFAAQLAAATRRLAREAMAWTGAAGEADIAAAQYAFVALLDELLLFSEWAGSAAWEAQPLEMRVFGTRAAGERLPDAIEALLAGRDPSQRDLANVYLACLTLGFKGRLRGEEGALRHDQLRHALFAFALQRDAEPAHLSAPLERAGVAPRHAMPLTQMFPDVARFVLLLAAGLCALLGASHLVWTVTTSRVRPAVEQFVAVSFADARPAVDTTSVSGVVMPLPAAPRPHVPPAPPAPPAARAGEPVAPQDASPKPAAPMVQLPEGGSLVVRTAASVRGDAP</sequence>
<feature type="domain" description="Type IV / VI secretion system DotU" evidence="3">
    <location>
        <begin position="38"/>
        <end position="228"/>
    </location>
</feature>
<evidence type="ECO:0000256" key="2">
    <source>
        <dbReference type="SAM" id="Phobius"/>
    </source>
</evidence>
<dbReference type="Proteomes" id="UP000027466">
    <property type="component" value="Unassembled WGS sequence"/>
</dbReference>
<accession>A0A069PR74</accession>
<feature type="compositionally biased region" description="Pro residues" evidence="1">
    <location>
        <begin position="277"/>
        <end position="286"/>
    </location>
</feature>
<dbReference type="InterPro" id="IPR017732">
    <property type="entry name" value="T4/T6SS_DotU"/>
</dbReference>
<feature type="transmembrane region" description="Helical" evidence="2">
    <location>
        <begin position="210"/>
        <end position="232"/>
    </location>
</feature>
<dbReference type="AlphaFoldDB" id="A0A069PR74"/>
<protein>
    <submittedName>
        <fullName evidence="4">Type VI secretion system protein ImpK</fullName>
    </submittedName>
</protein>
<dbReference type="Gene3D" id="1.25.40.590">
    <property type="entry name" value="Type IV / VI secretion system, DotU"/>
    <property type="match status" value="1"/>
</dbReference>
<dbReference type="EMBL" id="JFHC01000017">
    <property type="protein sequence ID" value="KDR42369.1"/>
    <property type="molecule type" value="Genomic_DNA"/>
</dbReference>
<dbReference type="RefSeq" id="WP_051672483.1">
    <property type="nucleotide sequence ID" value="NZ_CADFFX010000023.1"/>
</dbReference>
<organism evidence="4 5">
    <name type="scientific">Caballeronia glathei</name>
    <dbReference type="NCBI Taxonomy" id="60547"/>
    <lineage>
        <taxon>Bacteria</taxon>
        <taxon>Pseudomonadati</taxon>
        <taxon>Pseudomonadota</taxon>
        <taxon>Betaproteobacteria</taxon>
        <taxon>Burkholderiales</taxon>
        <taxon>Burkholderiaceae</taxon>
        <taxon>Caballeronia</taxon>
    </lineage>
</organism>
<evidence type="ECO:0000313" key="4">
    <source>
        <dbReference type="EMBL" id="KDR42369.1"/>
    </source>
</evidence>
<dbReference type="STRING" id="60547.GCA_000751215_06500"/>
<gene>
    <name evidence="4" type="ORF">BG61_09775</name>
</gene>
<dbReference type="Pfam" id="PF09850">
    <property type="entry name" value="DotU"/>
    <property type="match status" value="1"/>
</dbReference>
<keyword evidence="5" id="KW-1185">Reference proteome</keyword>
<reference evidence="4 5" key="1">
    <citation type="submission" date="2014-03" db="EMBL/GenBank/DDBJ databases">
        <title>Draft Genome Sequences of Four Burkholderia Strains.</title>
        <authorList>
            <person name="Liu X.Y."/>
            <person name="Li C.X."/>
            <person name="Xu J.H."/>
        </authorList>
    </citation>
    <scope>NUCLEOTIDE SEQUENCE [LARGE SCALE GENOMIC DNA]</scope>
    <source>
        <strain evidence="4 5">DSM 50014</strain>
    </source>
</reference>
<keyword evidence="2" id="KW-0812">Transmembrane</keyword>
<keyword evidence="2" id="KW-1133">Transmembrane helix</keyword>